<dbReference type="AlphaFoldDB" id="A0ABD0UHB4"/>
<organism evidence="1 2">
    <name type="scientific">Dendrobium thyrsiflorum</name>
    <name type="common">Pinecone-like raceme dendrobium</name>
    <name type="synonym">Orchid</name>
    <dbReference type="NCBI Taxonomy" id="117978"/>
    <lineage>
        <taxon>Eukaryota</taxon>
        <taxon>Viridiplantae</taxon>
        <taxon>Streptophyta</taxon>
        <taxon>Embryophyta</taxon>
        <taxon>Tracheophyta</taxon>
        <taxon>Spermatophyta</taxon>
        <taxon>Magnoliopsida</taxon>
        <taxon>Liliopsida</taxon>
        <taxon>Asparagales</taxon>
        <taxon>Orchidaceae</taxon>
        <taxon>Epidendroideae</taxon>
        <taxon>Malaxideae</taxon>
        <taxon>Dendrobiinae</taxon>
        <taxon>Dendrobium</taxon>
    </lineage>
</organism>
<dbReference type="Proteomes" id="UP001552299">
    <property type="component" value="Unassembled WGS sequence"/>
</dbReference>
<evidence type="ECO:0000313" key="1">
    <source>
        <dbReference type="EMBL" id="KAL0911979.1"/>
    </source>
</evidence>
<dbReference type="EMBL" id="JANQDX010000014">
    <property type="protein sequence ID" value="KAL0911979.1"/>
    <property type="molecule type" value="Genomic_DNA"/>
</dbReference>
<gene>
    <name evidence="1" type="ORF">M5K25_017919</name>
</gene>
<keyword evidence="2" id="KW-1185">Reference proteome</keyword>
<protein>
    <submittedName>
        <fullName evidence="1">Uncharacterized protein</fullName>
    </submittedName>
</protein>
<name>A0ABD0UHB4_DENTH</name>
<accession>A0ABD0UHB4</accession>
<sequence>MYGGLKEQGWLLLAVIKYQVSMMGRCLISSKKRNINRKIYERKEIKNFGNYQLALAQQEETHLSRDPPLAEDVRPEHLHAEIPLPQSRDRPMSQQDIDLVDIVSSTHPSHLGRPANIPLVVTEDFAQPHVAEIPCNTLRNEL</sequence>
<comment type="caution">
    <text evidence="1">The sequence shown here is derived from an EMBL/GenBank/DDBJ whole genome shotgun (WGS) entry which is preliminary data.</text>
</comment>
<proteinExistence type="predicted"/>
<evidence type="ECO:0000313" key="2">
    <source>
        <dbReference type="Proteomes" id="UP001552299"/>
    </source>
</evidence>
<reference evidence="1 2" key="1">
    <citation type="journal article" date="2024" name="Plant Biotechnol. J.">
        <title>Dendrobium thyrsiflorum genome and its molecular insights into genes involved in important horticultural traits.</title>
        <authorList>
            <person name="Chen B."/>
            <person name="Wang J.Y."/>
            <person name="Zheng P.J."/>
            <person name="Li K.L."/>
            <person name="Liang Y.M."/>
            <person name="Chen X.F."/>
            <person name="Zhang C."/>
            <person name="Zhao X."/>
            <person name="He X."/>
            <person name="Zhang G.Q."/>
            <person name="Liu Z.J."/>
            <person name="Xu Q."/>
        </authorList>
    </citation>
    <scope>NUCLEOTIDE SEQUENCE [LARGE SCALE GENOMIC DNA]</scope>
    <source>
        <strain evidence="1">GZMU011</strain>
    </source>
</reference>